<sequence>MFLGITYALLAYKNHVIENQKIYQYNYTRKDREIKTSANNEEWLDSLSQKKDFSYPVAEADFEVNFLSSPTPSHRFVIEGLDSYVFFCLREILEEKKIHFATNQSAKNLDVILYLPEQEDQKILKILNYYGIQYKKN</sequence>
<keyword evidence="2" id="KW-1185">Reference proteome</keyword>
<dbReference type="STRING" id="679897.HMU00940"/>
<dbReference type="KEGG" id="hms:HMU00940"/>
<name>D3UFT7_HELM1</name>
<proteinExistence type="predicted"/>
<organism evidence="1 2">
    <name type="scientific">Helicobacter mustelae (strain ATCC 43772 / CCUG 25715 / CIP 103759 / LMG 18044 / NCTC 12198 / R85-136P)</name>
    <name type="common">Campylobacter mustelae</name>
    <dbReference type="NCBI Taxonomy" id="679897"/>
    <lineage>
        <taxon>Bacteria</taxon>
        <taxon>Pseudomonadati</taxon>
        <taxon>Campylobacterota</taxon>
        <taxon>Epsilonproteobacteria</taxon>
        <taxon>Campylobacterales</taxon>
        <taxon>Helicobacteraceae</taxon>
        <taxon>Helicobacter</taxon>
    </lineage>
</organism>
<evidence type="ECO:0000313" key="2">
    <source>
        <dbReference type="Proteomes" id="UP000001522"/>
    </source>
</evidence>
<accession>D3UFT7</accession>
<dbReference type="EMBL" id="FN555004">
    <property type="protein sequence ID" value="CBG39358.1"/>
    <property type="molecule type" value="Genomic_DNA"/>
</dbReference>
<dbReference type="AlphaFoldDB" id="D3UFT7"/>
<dbReference type="HOGENOM" id="CLU_1862419_0_0_7"/>
<reference evidence="1 2" key="1">
    <citation type="journal article" date="2010" name="BMC Genomics">
        <title>Comparative genomics and proteomics of Helicobacter mustelae, an ulcerogenic and carcinogenic gastric pathogen.</title>
        <authorList>
            <person name="O'Toole P.W."/>
            <person name="Snelling W.J."/>
            <person name="Canchaya C."/>
            <person name="Forde B.M."/>
            <person name="Hardie K.R."/>
            <person name="Josenhans C."/>
            <person name="Graham R.L.J."/>
            <person name="McMullan G."/>
            <person name="Parkhill J."/>
            <person name="Belda E."/>
            <person name="Bentley S.D."/>
        </authorList>
    </citation>
    <scope>NUCLEOTIDE SEQUENCE [LARGE SCALE GENOMIC DNA]</scope>
    <source>
        <strain evidence="2">ATCC 43772 / LMG 18044 / NCTC 12198 / 12198</strain>
    </source>
</reference>
<dbReference type="Proteomes" id="UP000001522">
    <property type="component" value="Chromosome"/>
</dbReference>
<evidence type="ECO:0000313" key="1">
    <source>
        <dbReference type="EMBL" id="CBG39358.1"/>
    </source>
</evidence>
<protein>
    <submittedName>
        <fullName evidence="1">Putative periplasmic protein</fullName>
    </submittedName>
</protein>
<gene>
    <name evidence="1" type="ordered locus">HMU00940</name>
</gene>